<evidence type="ECO:0000313" key="2">
    <source>
        <dbReference type="EMBL" id="KOO38355.1"/>
    </source>
</evidence>
<sequence length="59" mass="7031">MTKLQMYQLVAVLLLVGFVIYSYTTNVRYHIPFFILVALNLVLWVLRLKERYSKKHTNA</sequence>
<feature type="transmembrane region" description="Helical" evidence="1">
    <location>
        <begin position="7"/>
        <end position="23"/>
    </location>
</feature>
<accession>A0A0M0KHL9</accession>
<dbReference type="AlphaFoldDB" id="A0A0M0KHL9"/>
<keyword evidence="1" id="KW-0812">Transmembrane</keyword>
<evidence type="ECO:0000256" key="1">
    <source>
        <dbReference type="SAM" id="Phobius"/>
    </source>
</evidence>
<dbReference type="RefSeq" id="WP_053430678.1">
    <property type="nucleotide sequence ID" value="NZ_CP040441.1"/>
</dbReference>
<keyword evidence="1" id="KW-0472">Membrane</keyword>
<dbReference type="EMBL" id="LILD01000001">
    <property type="protein sequence ID" value="KOO38355.1"/>
    <property type="molecule type" value="Genomic_DNA"/>
</dbReference>
<keyword evidence="1" id="KW-1133">Transmembrane helix</keyword>
<comment type="caution">
    <text evidence="2">The sequence shown here is derived from an EMBL/GenBank/DDBJ whole genome shotgun (WGS) entry which is preliminary data.</text>
</comment>
<proteinExistence type="predicted"/>
<reference evidence="2" key="1">
    <citation type="submission" date="2015-08" db="EMBL/GenBank/DDBJ databases">
        <title>Complete DNA Sequence of Pseudomonas syringae pv. actinidiae, the Causal Agent of Kiwifruit Canker Disease.</title>
        <authorList>
            <person name="Rikkerink E.H.A."/>
            <person name="Fineran P.C."/>
        </authorList>
    </citation>
    <scope>NUCLEOTIDE SEQUENCE</scope>
    <source>
        <strain evidence="2">DSM 13666</strain>
    </source>
</reference>
<gene>
    <name evidence="2" type="ORF">AMD02_05365</name>
</gene>
<name>A0A0M0KHL9_ALKHA</name>
<feature type="transmembrane region" description="Helical" evidence="1">
    <location>
        <begin position="29"/>
        <end position="46"/>
    </location>
</feature>
<dbReference type="PATRIC" id="fig|136160.3.peg.1363"/>
<dbReference type="GeneID" id="87598397"/>
<protein>
    <submittedName>
        <fullName evidence="2">Uncharacterized protein</fullName>
    </submittedName>
</protein>
<organism evidence="2">
    <name type="scientific">Halalkalibacterium halodurans</name>
    <name type="common">Bacillus halodurans</name>
    <dbReference type="NCBI Taxonomy" id="86665"/>
    <lineage>
        <taxon>Bacteria</taxon>
        <taxon>Bacillati</taxon>
        <taxon>Bacillota</taxon>
        <taxon>Bacilli</taxon>
        <taxon>Bacillales</taxon>
        <taxon>Bacillaceae</taxon>
        <taxon>Halalkalibacterium (ex Joshi et al. 2022)</taxon>
    </lineage>
</organism>